<gene>
    <name evidence="1" type="ORF">E0Z10_g2191</name>
</gene>
<evidence type="ECO:0000313" key="1">
    <source>
        <dbReference type="EMBL" id="TGJ86592.1"/>
    </source>
</evidence>
<dbReference type="OrthoDB" id="9976870at2759"/>
<dbReference type="STRING" id="37992.A0A4Z0ZD15"/>
<dbReference type="EMBL" id="SKBN01000025">
    <property type="protein sequence ID" value="TGJ86592.1"/>
    <property type="molecule type" value="Genomic_DNA"/>
</dbReference>
<evidence type="ECO:0000313" key="2">
    <source>
        <dbReference type="Proteomes" id="UP000297716"/>
    </source>
</evidence>
<comment type="caution">
    <text evidence="1">The sequence shown here is derived from an EMBL/GenBank/DDBJ whole genome shotgun (WGS) entry which is preliminary data.</text>
</comment>
<dbReference type="InterPro" id="IPR011051">
    <property type="entry name" value="RmlC_Cupin_sf"/>
</dbReference>
<proteinExistence type="predicted"/>
<keyword evidence="2" id="KW-1185">Reference proteome</keyword>
<dbReference type="AlphaFoldDB" id="A0A4Z0ZD15"/>
<dbReference type="SUPFAM" id="SSF51182">
    <property type="entry name" value="RmlC-like cupins"/>
    <property type="match status" value="1"/>
</dbReference>
<protein>
    <submittedName>
        <fullName evidence="1">Uncharacterized protein</fullName>
    </submittedName>
</protein>
<accession>A0A4Z0ZD15</accession>
<reference evidence="1 2" key="1">
    <citation type="submission" date="2019-03" db="EMBL/GenBank/DDBJ databases">
        <title>Draft genome sequence of Xylaria hypoxylon DSM 108379, a ubiquitous saprotrophic-parasitic fungi on hardwood.</title>
        <authorList>
            <person name="Buettner E."/>
            <person name="Leonhardt S."/>
            <person name="Gebauer A.M."/>
            <person name="Liers C."/>
            <person name="Hofrichter M."/>
            <person name="Kellner H."/>
        </authorList>
    </citation>
    <scope>NUCLEOTIDE SEQUENCE [LARGE SCALE GENOMIC DNA]</scope>
    <source>
        <strain evidence="1 2">DSM 108379</strain>
    </source>
</reference>
<organism evidence="1 2">
    <name type="scientific">Xylaria hypoxylon</name>
    <dbReference type="NCBI Taxonomy" id="37992"/>
    <lineage>
        <taxon>Eukaryota</taxon>
        <taxon>Fungi</taxon>
        <taxon>Dikarya</taxon>
        <taxon>Ascomycota</taxon>
        <taxon>Pezizomycotina</taxon>
        <taxon>Sordariomycetes</taxon>
        <taxon>Xylariomycetidae</taxon>
        <taxon>Xylariales</taxon>
        <taxon>Xylariaceae</taxon>
        <taxon>Xylaria</taxon>
    </lineage>
</organism>
<sequence>MSDGSLRDVSRADPTKSRAPWLVDVSTSVSLPVHILSAVRSRFVWISLENSTTRMSPSDARVVEYGPSDPVVEVLRGGVSTRLLHHPDRSFAFEVTLDLVRGAEFFRQKPPVHFHLQEEYIEATQGRVGLEVEGREVVLTPGPDARFDIPPYMNHRSYPLLLDRQEDGNTVVKFLLSGGSKTDSPAASNLHPIFFENWYKYQDDVVVYGASIDLIQVFCMFDAGGTYLSLPWWVPFGQTVSIALGVVLGRWIGSGLLGYQPFYRKWTSDWELAFVGKRAKRGMGNVRHDFLERQELPVGLLPVPDRRVRDHARADGR</sequence>
<name>A0A4Z0ZD15_9PEZI</name>
<dbReference type="Proteomes" id="UP000297716">
    <property type="component" value="Unassembled WGS sequence"/>
</dbReference>